<organism evidence="2">
    <name type="scientific">marine sediment metagenome</name>
    <dbReference type="NCBI Taxonomy" id="412755"/>
    <lineage>
        <taxon>unclassified sequences</taxon>
        <taxon>metagenomes</taxon>
        <taxon>ecological metagenomes</taxon>
    </lineage>
</organism>
<protein>
    <recommendedName>
        <fullName evidence="1">Rad50/SbcC-type AAA domain-containing protein</fullName>
    </recommendedName>
</protein>
<feature type="domain" description="Rad50/SbcC-type AAA" evidence="1">
    <location>
        <begin position="5"/>
        <end position="111"/>
    </location>
</feature>
<feature type="non-terminal residue" evidence="2">
    <location>
        <position position="121"/>
    </location>
</feature>
<reference evidence="2" key="1">
    <citation type="journal article" date="2014" name="Front. Microbiol.">
        <title>High frequency of phylogenetically diverse reductive dehalogenase-homologous genes in deep subseafloor sedimentary metagenomes.</title>
        <authorList>
            <person name="Kawai M."/>
            <person name="Futagami T."/>
            <person name="Toyoda A."/>
            <person name="Takaki Y."/>
            <person name="Nishi S."/>
            <person name="Hori S."/>
            <person name="Arai W."/>
            <person name="Tsubouchi T."/>
            <person name="Morono Y."/>
            <person name="Uchiyama I."/>
            <person name="Ito T."/>
            <person name="Fujiyama A."/>
            <person name="Inagaki F."/>
            <person name="Takami H."/>
        </authorList>
    </citation>
    <scope>NUCLEOTIDE SEQUENCE</scope>
    <source>
        <strain evidence="2">Expedition CK06-06</strain>
    </source>
</reference>
<sequence>MYITKLTFRNFMGYKQLSLPKGTEEFPKGLILVCGKNSYGKSTIFEGIVFAFFGPKIFKGRNAASFITYGESKAELTIFFTLDNKKYNIFRRWGRTGATTTKLFEWDKTTYRERKNFNIEK</sequence>
<name>X1I8D1_9ZZZZ</name>
<dbReference type="GO" id="GO:0016887">
    <property type="term" value="F:ATP hydrolysis activity"/>
    <property type="evidence" value="ECO:0007669"/>
    <property type="project" value="InterPro"/>
</dbReference>
<proteinExistence type="predicted"/>
<gene>
    <name evidence="2" type="ORF">S03H2_38129</name>
</gene>
<dbReference type="PANTHER" id="PTHR32114:SF2">
    <property type="entry name" value="ABC TRANSPORTER ABCH.3"/>
    <property type="match status" value="1"/>
</dbReference>
<dbReference type="InterPro" id="IPR038729">
    <property type="entry name" value="Rad50/SbcC_AAA"/>
</dbReference>
<dbReference type="AlphaFoldDB" id="X1I8D1"/>
<comment type="caution">
    <text evidence="2">The sequence shown here is derived from an EMBL/GenBank/DDBJ whole genome shotgun (WGS) entry which is preliminary data.</text>
</comment>
<dbReference type="InterPro" id="IPR027417">
    <property type="entry name" value="P-loop_NTPase"/>
</dbReference>
<dbReference type="PANTHER" id="PTHR32114">
    <property type="entry name" value="ABC TRANSPORTER ABCH.3"/>
    <property type="match status" value="1"/>
</dbReference>
<dbReference type="Pfam" id="PF13476">
    <property type="entry name" value="AAA_23"/>
    <property type="match status" value="1"/>
</dbReference>
<dbReference type="GO" id="GO:0006302">
    <property type="term" value="P:double-strand break repair"/>
    <property type="evidence" value="ECO:0007669"/>
    <property type="project" value="InterPro"/>
</dbReference>
<evidence type="ECO:0000313" key="2">
    <source>
        <dbReference type="EMBL" id="GAH53843.1"/>
    </source>
</evidence>
<evidence type="ECO:0000259" key="1">
    <source>
        <dbReference type="Pfam" id="PF13476"/>
    </source>
</evidence>
<dbReference type="Gene3D" id="3.40.50.300">
    <property type="entry name" value="P-loop containing nucleotide triphosphate hydrolases"/>
    <property type="match status" value="1"/>
</dbReference>
<accession>X1I8D1</accession>
<dbReference type="SUPFAM" id="SSF52540">
    <property type="entry name" value="P-loop containing nucleoside triphosphate hydrolases"/>
    <property type="match status" value="1"/>
</dbReference>
<dbReference type="EMBL" id="BARU01023499">
    <property type="protein sequence ID" value="GAH53843.1"/>
    <property type="molecule type" value="Genomic_DNA"/>
</dbReference>